<dbReference type="CDD" id="cd11061">
    <property type="entry name" value="CYP67-like"/>
    <property type="match status" value="1"/>
</dbReference>
<evidence type="ECO:0000256" key="10">
    <source>
        <dbReference type="ARBA" id="ARBA00023033"/>
    </source>
</evidence>
<dbReference type="PANTHER" id="PTHR24305">
    <property type="entry name" value="CYTOCHROME P450"/>
    <property type="match status" value="1"/>
</dbReference>
<evidence type="ECO:0000313" key="15">
    <source>
        <dbReference type="Proteomes" id="UP000224634"/>
    </source>
</evidence>
<keyword evidence="15" id="KW-1185">Reference proteome</keyword>
<feature type="binding site" description="axial binding residue" evidence="12">
    <location>
        <position position="458"/>
    </location>
    <ligand>
        <name>heme</name>
        <dbReference type="ChEBI" id="CHEBI:30413"/>
    </ligand>
    <ligandPart>
        <name>Fe</name>
        <dbReference type="ChEBI" id="CHEBI:18248"/>
    </ligandPart>
</feature>
<accession>A0A2B7YGA2</accession>
<organism evidence="14 15">
    <name type="scientific">Polytolypa hystricis (strain UAMH7299)</name>
    <dbReference type="NCBI Taxonomy" id="1447883"/>
    <lineage>
        <taxon>Eukaryota</taxon>
        <taxon>Fungi</taxon>
        <taxon>Dikarya</taxon>
        <taxon>Ascomycota</taxon>
        <taxon>Pezizomycotina</taxon>
        <taxon>Eurotiomycetes</taxon>
        <taxon>Eurotiomycetidae</taxon>
        <taxon>Onygenales</taxon>
        <taxon>Onygenales incertae sedis</taxon>
        <taxon>Polytolypa</taxon>
    </lineage>
</organism>
<dbReference type="STRING" id="1447883.A0A2B7YGA2"/>
<evidence type="ECO:0000256" key="2">
    <source>
        <dbReference type="ARBA" id="ARBA00004370"/>
    </source>
</evidence>
<dbReference type="InterPro" id="IPR050121">
    <property type="entry name" value="Cytochrome_P450_monoxygenase"/>
</dbReference>
<keyword evidence="11" id="KW-0472">Membrane</keyword>
<dbReference type="SUPFAM" id="SSF48264">
    <property type="entry name" value="Cytochrome P450"/>
    <property type="match status" value="1"/>
</dbReference>
<evidence type="ECO:0000256" key="6">
    <source>
        <dbReference type="ARBA" id="ARBA00022723"/>
    </source>
</evidence>
<dbReference type="GO" id="GO:0004497">
    <property type="term" value="F:monooxygenase activity"/>
    <property type="evidence" value="ECO:0007669"/>
    <property type="project" value="UniProtKB-KW"/>
</dbReference>
<dbReference type="GO" id="GO:0020037">
    <property type="term" value="F:heme binding"/>
    <property type="evidence" value="ECO:0007669"/>
    <property type="project" value="InterPro"/>
</dbReference>
<dbReference type="PRINTS" id="PR00463">
    <property type="entry name" value="EP450I"/>
</dbReference>
<keyword evidence="8 13" id="KW-0560">Oxidoreductase</keyword>
<evidence type="ECO:0000256" key="12">
    <source>
        <dbReference type="PIRSR" id="PIRSR602401-1"/>
    </source>
</evidence>
<dbReference type="PROSITE" id="PS00086">
    <property type="entry name" value="CYTOCHROME_P450"/>
    <property type="match status" value="1"/>
</dbReference>
<dbReference type="AlphaFoldDB" id="A0A2B7YGA2"/>
<dbReference type="GO" id="GO:0016705">
    <property type="term" value="F:oxidoreductase activity, acting on paired donors, with incorporation or reduction of molecular oxygen"/>
    <property type="evidence" value="ECO:0007669"/>
    <property type="project" value="InterPro"/>
</dbReference>
<dbReference type="OrthoDB" id="1470350at2759"/>
<evidence type="ECO:0000313" key="14">
    <source>
        <dbReference type="EMBL" id="PGH20061.1"/>
    </source>
</evidence>
<comment type="subcellular location">
    <subcellularLocation>
        <location evidence="2">Membrane</location>
    </subcellularLocation>
</comment>
<reference evidence="14 15" key="1">
    <citation type="submission" date="2017-10" db="EMBL/GenBank/DDBJ databases">
        <title>Comparative genomics in systemic dimorphic fungi from Ajellomycetaceae.</title>
        <authorList>
            <person name="Munoz J.F."/>
            <person name="Mcewen J.G."/>
            <person name="Clay O.K."/>
            <person name="Cuomo C.A."/>
        </authorList>
    </citation>
    <scope>NUCLEOTIDE SEQUENCE [LARGE SCALE GENOMIC DNA]</scope>
    <source>
        <strain evidence="14 15">UAMH7299</strain>
    </source>
</reference>
<proteinExistence type="inferred from homology"/>
<keyword evidence="5" id="KW-0812">Transmembrane</keyword>
<dbReference type="FunFam" id="1.10.630.10:FF:000063">
    <property type="entry name" value="Cytochrome P450 monooxygenase"/>
    <property type="match status" value="1"/>
</dbReference>
<keyword evidence="7" id="KW-1133">Transmembrane helix</keyword>
<protein>
    <submittedName>
        <fullName evidence="14">Uncharacterized protein</fullName>
    </submittedName>
</protein>
<evidence type="ECO:0000256" key="3">
    <source>
        <dbReference type="ARBA" id="ARBA00010617"/>
    </source>
</evidence>
<dbReference type="Gene3D" id="1.10.630.10">
    <property type="entry name" value="Cytochrome P450"/>
    <property type="match status" value="1"/>
</dbReference>
<evidence type="ECO:0000256" key="13">
    <source>
        <dbReference type="RuleBase" id="RU000461"/>
    </source>
</evidence>
<evidence type="ECO:0000256" key="8">
    <source>
        <dbReference type="ARBA" id="ARBA00023002"/>
    </source>
</evidence>
<dbReference type="InterPro" id="IPR036396">
    <property type="entry name" value="Cyt_P450_sf"/>
</dbReference>
<gene>
    <name evidence="14" type="ORF">AJ80_03711</name>
</gene>
<evidence type="ECO:0000256" key="5">
    <source>
        <dbReference type="ARBA" id="ARBA00022692"/>
    </source>
</evidence>
<dbReference type="InterPro" id="IPR002401">
    <property type="entry name" value="Cyt_P450_E_grp-I"/>
</dbReference>
<dbReference type="GO" id="GO:1902181">
    <property type="term" value="P:verruculogen biosynthetic process"/>
    <property type="evidence" value="ECO:0007669"/>
    <property type="project" value="UniProtKB-ARBA"/>
</dbReference>
<evidence type="ECO:0000256" key="4">
    <source>
        <dbReference type="ARBA" id="ARBA00022617"/>
    </source>
</evidence>
<keyword evidence="9 12" id="KW-0408">Iron</keyword>
<dbReference type="InterPro" id="IPR017972">
    <property type="entry name" value="Cyt_P450_CS"/>
</dbReference>
<evidence type="ECO:0000256" key="11">
    <source>
        <dbReference type="ARBA" id="ARBA00023136"/>
    </source>
</evidence>
<keyword evidence="10 13" id="KW-0503">Monooxygenase</keyword>
<sequence length="531" mass="59055">MSSSLAALGLSPSAYLFLILGLVPAYFVCLCIYRVWLHPLAKFPGPPLAKVTNLYAAYHAWKGDLHIDMWKSHEKYGNYVRYAPGRVMFNTNTGLKEIYGYSKNYQKSANYGAMVHRAPNTLTLIDKKAHGRKRRILSQGLSEAALRSYQPTILTHIRKLCAQLEGESEMLKSDYESSKWSIAQNMGRWANYLTFDIMSDVIFGEGFGLLENPHNREVVQCIEDSNVRTGVLVQAPEVATCRIDRRLFPNAILGRNKFIRFVNGLLKRRMQVQPLKRHDVFSGLLDAKDPETGDGLAPAEIGAESTTMIIAGSDTSSTSIASTLFYLSRHPKVYAKANEEVRAAFSGPDDVGLGATLNSCTYLRACIDESLRMSPPAGSALWREVCADGVTIDGHSMPKGYDVGTCIYAIHHNEAYYPEPFAYLPERWLQEGTSDGKSEAVVLARSAFSPFSIGPRSCLGKGLANTELMLTMAFILSKFDFRIAPGAEEVGGGKSDGEYGRHREKEYQMRDHITMVKDGPILQFSRRQVDL</sequence>
<keyword evidence="4 12" id="KW-0349">Heme</keyword>
<dbReference type="PRINTS" id="PR00385">
    <property type="entry name" value="P450"/>
</dbReference>
<comment type="cofactor">
    <cofactor evidence="1 12">
        <name>heme</name>
        <dbReference type="ChEBI" id="CHEBI:30413"/>
    </cofactor>
</comment>
<dbReference type="PANTHER" id="PTHR24305:SF237">
    <property type="entry name" value="CYTOCHROME P450 MONOOXYGENASE ATNE-RELATED"/>
    <property type="match status" value="1"/>
</dbReference>
<evidence type="ECO:0000256" key="1">
    <source>
        <dbReference type="ARBA" id="ARBA00001971"/>
    </source>
</evidence>
<comment type="caution">
    <text evidence="14">The sequence shown here is derived from an EMBL/GenBank/DDBJ whole genome shotgun (WGS) entry which is preliminary data.</text>
</comment>
<dbReference type="Proteomes" id="UP000224634">
    <property type="component" value="Unassembled WGS sequence"/>
</dbReference>
<dbReference type="GO" id="GO:0016020">
    <property type="term" value="C:membrane"/>
    <property type="evidence" value="ECO:0007669"/>
    <property type="project" value="UniProtKB-SubCell"/>
</dbReference>
<dbReference type="InterPro" id="IPR001128">
    <property type="entry name" value="Cyt_P450"/>
</dbReference>
<comment type="similarity">
    <text evidence="3 13">Belongs to the cytochrome P450 family.</text>
</comment>
<evidence type="ECO:0000256" key="9">
    <source>
        <dbReference type="ARBA" id="ARBA00023004"/>
    </source>
</evidence>
<name>A0A2B7YGA2_POLH7</name>
<evidence type="ECO:0000256" key="7">
    <source>
        <dbReference type="ARBA" id="ARBA00022989"/>
    </source>
</evidence>
<dbReference type="Pfam" id="PF00067">
    <property type="entry name" value="p450"/>
    <property type="match status" value="1"/>
</dbReference>
<keyword evidence="6 12" id="KW-0479">Metal-binding</keyword>
<dbReference type="EMBL" id="PDNA01000043">
    <property type="protein sequence ID" value="PGH20061.1"/>
    <property type="molecule type" value="Genomic_DNA"/>
</dbReference>
<dbReference type="GO" id="GO:0005506">
    <property type="term" value="F:iron ion binding"/>
    <property type="evidence" value="ECO:0007669"/>
    <property type="project" value="InterPro"/>
</dbReference>